<dbReference type="EMBL" id="QCYK01000003">
    <property type="protein sequence ID" value="PUZ22744.1"/>
    <property type="molecule type" value="Genomic_DNA"/>
</dbReference>
<name>A0A2T7BCC3_9BACT</name>
<dbReference type="InterPro" id="IPR018060">
    <property type="entry name" value="HTH_AraC"/>
</dbReference>
<dbReference type="SUPFAM" id="SSF51215">
    <property type="entry name" value="Regulatory protein AraC"/>
    <property type="match status" value="1"/>
</dbReference>
<evidence type="ECO:0000256" key="3">
    <source>
        <dbReference type="ARBA" id="ARBA00023163"/>
    </source>
</evidence>
<dbReference type="InterPro" id="IPR003313">
    <property type="entry name" value="AraC-bd"/>
</dbReference>
<dbReference type="AlphaFoldDB" id="A0A2T7BCC3"/>
<dbReference type="GO" id="GO:0003700">
    <property type="term" value="F:DNA-binding transcription factor activity"/>
    <property type="evidence" value="ECO:0007669"/>
    <property type="project" value="InterPro"/>
</dbReference>
<evidence type="ECO:0000313" key="5">
    <source>
        <dbReference type="EMBL" id="PUZ22744.1"/>
    </source>
</evidence>
<feature type="domain" description="HTH araC/xylS-type" evidence="4">
    <location>
        <begin position="172"/>
        <end position="270"/>
    </location>
</feature>
<keyword evidence="1" id="KW-0805">Transcription regulation</keyword>
<keyword evidence="3" id="KW-0804">Transcription</keyword>
<evidence type="ECO:0000256" key="1">
    <source>
        <dbReference type="ARBA" id="ARBA00023015"/>
    </source>
</evidence>
<keyword evidence="6" id="KW-1185">Reference proteome</keyword>
<dbReference type="PANTHER" id="PTHR43280:SF32">
    <property type="entry name" value="TRANSCRIPTIONAL REGULATORY PROTEIN"/>
    <property type="match status" value="1"/>
</dbReference>
<evidence type="ECO:0000259" key="4">
    <source>
        <dbReference type="PROSITE" id="PS01124"/>
    </source>
</evidence>
<dbReference type="PANTHER" id="PTHR43280">
    <property type="entry name" value="ARAC-FAMILY TRANSCRIPTIONAL REGULATOR"/>
    <property type="match status" value="1"/>
</dbReference>
<dbReference type="PROSITE" id="PS01124">
    <property type="entry name" value="HTH_ARAC_FAMILY_2"/>
    <property type="match status" value="1"/>
</dbReference>
<dbReference type="Pfam" id="PF02311">
    <property type="entry name" value="AraC_binding"/>
    <property type="match status" value="1"/>
</dbReference>
<accession>A0A2T7BCC3</accession>
<dbReference type="GO" id="GO:0043565">
    <property type="term" value="F:sequence-specific DNA binding"/>
    <property type="evidence" value="ECO:0007669"/>
    <property type="project" value="InterPro"/>
</dbReference>
<gene>
    <name evidence="5" type="ORF">DCC81_20140</name>
</gene>
<evidence type="ECO:0000313" key="6">
    <source>
        <dbReference type="Proteomes" id="UP000244450"/>
    </source>
</evidence>
<proteinExistence type="predicted"/>
<reference evidence="5 6" key="1">
    <citation type="submission" date="2018-04" db="EMBL/GenBank/DDBJ databases">
        <title>Chitinophaga fuyangensis sp. nov., isolated from soil in a chemical factory.</title>
        <authorList>
            <person name="Chen K."/>
        </authorList>
    </citation>
    <scope>NUCLEOTIDE SEQUENCE [LARGE SCALE GENOMIC DNA]</scope>
    <source>
        <strain evidence="5 6">LY-1</strain>
    </source>
</reference>
<organism evidence="5 6">
    <name type="scientific">Chitinophaga parva</name>
    <dbReference type="NCBI Taxonomy" id="2169414"/>
    <lineage>
        <taxon>Bacteria</taxon>
        <taxon>Pseudomonadati</taxon>
        <taxon>Bacteroidota</taxon>
        <taxon>Chitinophagia</taxon>
        <taxon>Chitinophagales</taxon>
        <taxon>Chitinophagaceae</taxon>
        <taxon>Chitinophaga</taxon>
    </lineage>
</organism>
<protein>
    <submittedName>
        <fullName evidence="5">AraC family transcriptional regulator</fullName>
    </submittedName>
</protein>
<sequence length="277" mass="32334">MSFEVSNLSDFLRERAAQQVNAYRHDCFMVLWVRQGSGVYQIDMNRYEIKADTVYFLAPGQIDVLQASEDLDGYVISFSNEFLNLYENNFDLLFNTGLYYTLPYSPFIKVQGEDMVAELEHMVLKMIKEYRGGHRLRAEVLRGNLKLFLIYLIRQDENAAYSYPTKKFELVKRFLQLLEKDFATKKLVTDYADELAVTPSYLNIIVKKVSGFPASFHIQQRIIMEAKRQAFYADMTMKEIAYDLGFDDIAHFSKYFKNVAGTSFTDFKKEVQTHLCL</sequence>
<keyword evidence="2" id="KW-0238">DNA-binding</keyword>
<dbReference type="InterPro" id="IPR037923">
    <property type="entry name" value="HTH-like"/>
</dbReference>
<dbReference type="SUPFAM" id="SSF46689">
    <property type="entry name" value="Homeodomain-like"/>
    <property type="match status" value="1"/>
</dbReference>
<comment type="caution">
    <text evidence="5">The sequence shown here is derived from an EMBL/GenBank/DDBJ whole genome shotgun (WGS) entry which is preliminary data.</text>
</comment>
<dbReference type="InterPro" id="IPR009057">
    <property type="entry name" value="Homeodomain-like_sf"/>
</dbReference>
<dbReference type="Gene3D" id="1.10.10.60">
    <property type="entry name" value="Homeodomain-like"/>
    <property type="match status" value="1"/>
</dbReference>
<dbReference type="SMART" id="SM00342">
    <property type="entry name" value="HTH_ARAC"/>
    <property type="match status" value="1"/>
</dbReference>
<dbReference type="Pfam" id="PF12833">
    <property type="entry name" value="HTH_18"/>
    <property type="match status" value="1"/>
</dbReference>
<dbReference type="Proteomes" id="UP000244450">
    <property type="component" value="Unassembled WGS sequence"/>
</dbReference>
<evidence type="ECO:0000256" key="2">
    <source>
        <dbReference type="ARBA" id="ARBA00023125"/>
    </source>
</evidence>